<keyword evidence="3" id="KW-1185">Reference proteome</keyword>
<proteinExistence type="predicted"/>
<evidence type="ECO:0000256" key="1">
    <source>
        <dbReference type="SAM" id="MobiDB-lite"/>
    </source>
</evidence>
<dbReference type="AlphaFoldDB" id="A0A397SC11"/>
<dbReference type="EMBL" id="QKYT01000736">
    <property type="protein sequence ID" value="RIA81845.1"/>
    <property type="molecule type" value="Genomic_DNA"/>
</dbReference>
<protein>
    <submittedName>
        <fullName evidence="2">Uncharacterized protein</fullName>
    </submittedName>
</protein>
<dbReference type="Proteomes" id="UP000265703">
    <property type="component" value="Unassembled WGS sequence"/>
</dbReference>
<sequence length="206" mass="23682">MKGIYSVEHPQSRNSEKSSFEIPSDENAKDPKNDEEIKFDLADILIELKKEPTCKIQLYSRCCSIKLSEDEHTLDGVLILNSEIKPIGHTSLQQKKDRLKAQLKAQKLINLQLHTKRGPEELIELFFMDLQYDGLYHLWPFLTTRLVTNKITIPLAESAIGFKKLVGKILENYKYQKHLSGETTPPAQVSFMHKLSESPQVKKLIH</sequence>
<comment type="caution">
    <text evidence="2">The sequence shown here is derived from an EMBL/GenBank/DDBJ whole genome shotgun (WGS) entry which is preliminary data.</text>
</comment>
<feature type="region of interest" description="Disordered" evidence="1">
    <location>
        <begin position="1"/>
        <end position="33"/>
    </location>
</feature>
<reference evidence="2 3" key="1">
    <citation type="submission" date="2018-06" db="EMBL/GenBank/DDBJ databases">
        <title>Comparative genomics reveals the genomic features of Rhizophagus irregularis, R. cerebriforme, R. diaphanum and Gigaspora rosea, and their symbiotic lifestyle signature.</title>
        <authorList>
            <person name="Morin E."/>
            <person name="San Clemente H."/>
            <person name="Chen E.C.H."/>
            <person name="De La Providencia I."/>
            <person name="Hainaut M."/>
            <person name="Kuo A."/>
            <person name="Kohler A."/>
            <person name="Murat C."/>
            <person name="Tang N."/>
            <person name="Roy S."/>
            <person name="Loubradou J."/>
            <person name="Henrissat B."/>
            <person name="Grigoriev I.V."/>
            <person name="Corradi N."/>
            <person name="Roux C."/>
            <person name="Martin F.M."/>
        </authorList>
    </citation>
    <scope>NUCLEOTIDE SEQUENCE [LARGE SCALE GENOMIC DNA]</scope>
    <source>
        <strain evidence="2 3">DAOM 227022</strain>
    </source>
</reference>
<evidence type="ECO:0000313" key="3">
    <source>
        <dbReference type="Proteomes" id="UP000265703"/>
    </source>
</evidence>
<name>A0A397SC11_9GLOM</name>
<accession>A0A397SC11</accession>
<organism evidence="2 3">
    <name type="scientific">Glomus cerebriforme</name>
    <dbReference type="NCBI Taxonomy" id="658196"/>
    <lineage>
        <taxon>Eukaryota</taxon>
        <taxon>Fungi</taxon>
        <taxon>Fungi incertae sedis</taxon>
        <taxon>Mucoromycota</taxon>
        <taxon>Glomeromycotina</taxon>
        <taxon>Glomeromycetes</taxon>
        <taxon>Glomerales</taxon>
        <taxon>Glomeraceae</taxon>
        <taxon>Glomus</taxon>
    </lineage>
</organism>
<feature type="compositionally biased region" description="Basic and acidic residues" evidence="1">
    <location>
        <begin position="10"/>
        <end position="19"/>
    </location>
</feature>
<gene>
    <name evidence="2" type="ORF">C1645_836293</name>
</gene>
<dbReference type="OrthoDB" id="2421943at2759"/>
<evidence type="ECO:0000313" key="2">
    <source>
        <dbReference type="EMBL" id="RIA81845.1"/>
    </source>
</evidence>